<dbReference type="GO" id="GO:0044208">
    <property type="term" value="P:'de novo' AMP biosynthetic process"/>
    <property type="evidence" value="ECO:0007669"/>
    <property type="project" value="TreeGrafter"/>
</dbReference>
<dbReference type="Gene3D" id="1.10.40.30">
    <property type="entry name" value="Fumarase/aspartase (C-terminal domain)"/>
    <property type="match status" value="1"/>
</dbReference>
<keyword evidence="1" id="KW-0456">Lyase</keyword>
<evidence type="ECO:0000259" key="2">
    <source>
        <dbReference type="SMART" id="SM00998"/>
    </source>
</evidence>
<dbReference type="PANTHER" id="PTHR43172:SF1">
    <property type="entry name" value="ADENYLOSUCCINATE LYASE"/>
    <property type="match status" value="1"/>
</dbReference>
<dbReference type="InterPro" id="IPR019468">
    <property type="entry name" value="AdenyloSucc_lyase_C"/>
</dbReference>
<dbReference type="AlphaFoldDB" id="A0A3S5BN70"/>
<dbReference type="EMBL" id="CAAALY010008585">
    <property type="protein sequence ID" value="VEL10291.1"/>
    <property type="molecule type" value="Genomic_DNA"/>
</dbReference>
<evidence type="ECO:0000313" key="4">
    <source>
        <dbReference type="Proteomes" id="UP000784294"/>
    </source>
</evidence>
<dbReference type="GO" id="GO:0004018">
    <property type="term" value="F:N6-(1,2-dicarboxyethyl)AMP AMP-lyase (fumarate-forming) activity"/>
    <property type="evidence" value="ECO:0007669"/>
    <property type="project" value="TreeGrafter"/>
</dbReference>
<dbReference type="GO" id="GO:0070626">
    <property type="term" value="F:(S)-2-(5-amino-1-(5-phospho-D-ribosyl)imidazole-4-carboxamido) succinate lyase (fumarate-forming) activity"/>
    <property type="evidence" value="ECO:0007669"/>
    <property type="project" value="TreeGrafter"/>
</dbReference>
<comment type="caution">
    <text evidence="3">The sequence shown here is derived from an EMBL/GenBank/DDBJ whole genome shotgun (WGS) entry which is preliminary data.</text>
</comment>
<organism evidence="3 4">
    <name type="scientific">Protopolystoma xenopodis</name>
    <dbReference type="NCBI Taxonomy" id="117903"/>
    <lineage>
        <taxon>Eukaryota</taxon>
        <taxon>Metazoa</taxon>
        <taxon>Spiralia</taxon>
        <taxon>Lophotrochozoa</taxon>
        <taxon>Platyhelminthes</taxon>
        <taxon>Monogenea</taxon>
        <taxon>Polyopisthocotylea</taxon>
        <taxon>Polystomatidea</taxon>
        <taxon>Polystomatidae</taxon>
        <taxon>Protopolystoma</taxon>
    </lineage>
</organism>
<evidence type="ECO:0000313" key="3">
    <source>
        <dbReference type="EMBL" id="VEL10291.1"/>
    </source>
</evidence>
<gene>
    <name evidence="3" type="ORF">PXEA_LOCUS3731</name>
</gene>
<reference evidence="3" key="1">
    <citation type="submission" date="2018-11" db="EMBL/GenBank/DDBJ databases">
        <authorList>
            <consortium name="Pathogen Informatics"/>
        </authorList>
    </citation>
    <scope>NUCLEOTIDE SEQUENCE</scope>
</reference>
<evidence type="ECO:0000256" key="1">
    <source>
        <dbReference type="ARBA" id="ARBA00023239"/>
    </source>
</evidence>
<dbReference type="PANTHER" id="PTHR43172">
    <property type="entry name" value="ADENYLOSUCCINATE LYASE"/>
    <property type="match status" value="1"/>
</dbReference>
<dbReference type="SMART" id="SM00998">
    <property type="entry name" value="ADSL_C"/>
    <property type="match status" value="1"/>
</dbReference>
<protein>
    <recommendedName>
        <fullName evidence="2">Adenylosuccinate lyase C-terminal domain-containing protein</fullName>
    </recommendedName>
</protein>
<dbReference type="OrthoDB" id="406045at2759"/>
<dbReference type="SUPFAM" id="SSF48557">
    <property type="entry name" value="L-aspartase-like"/>
    <property type="match status" value="1"/>
</dbReference>
<dbReference type="InterPro" id="IPR008948">
    <property type="entry name" value="L-Aspartase-like"/>
</dbReference>
<accession>A0A3S5BN70</accession>
<keyword evidence="4" id="KW-1185">Reference proteome</keyword>
<dbReference type="Pfam" id="PF10397">
    <property type="entry name" value="ADSL_C"/>
    <property type="match status" value="1"/>
</dbReference>
<name>A0A3S5BN70_9PLAT</name>
<sequence>MAAELPFLAIEQILVAMVNQAGADRQACHERLREHSQAAGCMVKLNGLDNDLIKRIKADSYFAPIHGQLDRFLDPENFIGRASDQVEFD</sequence>
<feature type="domain" description="Adenylosuccinate lyase C-terminal" evidence="2">
    <location>
        <begin position="5"/>
        <end position="88"/>
    </location>
</feature>
<dbReference type="Proteomes" id="UP000784294">
    <property type="component" value="Unassembled WGS sequence"/>
</dbReference>
<dbReference type="GO" id="GO:0005829">
    <property type="term" value="C:cytosol"/>
    <property type="evidence" value="ECO:0007669"/>
    <property type="project" value="TreeGrafter"/>
</dbReference>
<proteinExistence type="predicted"/>